<name>A0A4Y2LDG9_ARAVE</name>
<organism evidence="1 2">
    <name type="scientific">Araneus ventricosus</name>
    <name type="common">Orbweaver spider</name>
    <name type="synonym">Epeira ventricosa</name>
    <dbReference type="NCBI Taxonomy" id="182803"/>
    <lineage>
        <taxon>Eukaryota</taxon>
        <taxon>Metazoa</taxon>
        <taxon>Ecdysozoa</taxon>
        <taxon>Arthropoda</taxon>
        <taxon>Chelicerata</taxon>
        <taxon>Arachnida</taxon>
        <taxon>Araneae</taxon>
        <taxon>Araneomorphae</taxon>
        <taxon>Entelegynae</taxon>
        <taxon>Araneoidea</taxon>
        <taxon>Araneidae</taxon>
        <taxon>Araneus</taxon>
    </lineage>
</organism>
<sequence>MAAMQERSLYVLEYAKCSSVTSVQRAFLIKYGKAAPGHLQYVPETWIALKPEVTDESNCFMGWERIGGTPNRPSSPFYGRNTPAWASITYPTPSG</sequence>
<dbReference type="Proteomes" id="UP000499080">
    <property type="component" value="Unassembled WGS sequence"/>
</dbReference>
<proteinExistence type="predicted"/>
<keyword evidence="2" id="KW-1185">Reference proteome</keyword>
<dbReference type="AlphaFoldDB" id="A0A4Y2LDG9"/>
<evidence type="ECO:0000313" key="2">
    <source>
        <dbReference type="Proteomes" id="UP000499080"/>
    </source>
</evidence>
<dbReference type="EMBL" id="BGPR01005572">
    <property type="protein sequence ID" value="GBN11407.1"/>
    <property type="molecule type" value="Genomic_DNA"/>
</dbReference>
<evidence type="ECO:0000313" key="1">
    <source>
        <dbReference type="EMBL" id="GBN11407.1"/>
    </source>
</evidence>
<protein>
    <recommendedName>
        <fullName evidence="3">DUF4817 domain-containing protein</fullName>
    </recommendedName>
</protein>
<evidence type="ECO:0008006" key="3">
    <source>
        <dbReference type="Google" id="ProtNLM"/>
    </source>
</evidence>
<reference evidence="1 2" key="1">
    <citation type="journal article" date="2019" name="Sci. Rep.">
        <title>Orb-weaving spider Araneus ventricosus genome elucidates the spidroin gene catalogue.</title>
        <authorList>
            <person name="Kono N."/>
            <person name="Nakamura H."/>
            <person name="Ohtoshi R."/>
            <person name="Moran D.A.P."/>
            <person name="Shinohara A."/>
            <person name="Yoshida Y."/>
            <person name="Fujiwara M."/>
            <person name="Mori M."/>
            <person name="Tomita M."/>
            <person name="Arakawa K."/>
        </authorList>
    </citation>
    <scope>NUCLEOTIDE SEQUENCE [LARGE SCALE GENOMIC DNA]</scope>
</reference>
<gene>
    <name evidence="1" type="ORF">AVEN_157916_1</name>
</gene>
<accession>A0A4Y2LDG9</accession>
<comment type="caution">
    <text evidence="1">The sequence shown here is derived from an EMBL/GenBank/DDBJ whole genome shotgun (WGS) entry which is preliminary data.</text>
</comment>